<dbReference type="AlphaFoldDB" id="A0A0E9QDQ5"/>
<reference evidence="1" key="1">
    <citation type="submission" date="2014-11" db="EMBL/GenBank/DDBJ databases">
        <authorList>
            <person name="Amaro Gonzalez C."/>
        </authorList>
    </citation>
    <scope>NUCLEOTIDE SEQUENCE</scope>
</reference>
<protein>
    <submittedName>
        <fullName evidence="1">Uncharacterized protein</fullName>
    </submittedName>
</protein>
<sequence>MVLKSLKYVKKTLPPTITPPPACTVDTRQDGSMDSCCFALNSDPVSTC</sequence>
<accession>A0A0E9QDQ5</accession>
<organism evidence="1">
    <name type="scientific">Anguilla anguilla</name>
    <name type="common">European freshwater eel</name>
    <name type="synonym">Muraena anguilla</name>
    <dbReference type="NCBI Taxonomy" id="7936"/>
    <lineage>
        <taxon>Eukaryota</taxon>
        <taxon>Metazoa</taxon>
        <taxon>Chordata</taxon>
        <taxon>Craniata</taxon>
        <taxon>Vertebrata</taxon>
        <taxon>Euteleostomi</taxon>
        <taxon>Actinopterygii</taxon>
        <taxon>Neopterygii</taxon>
        <taxon>Teleostei</taxon>
        <taxon>Anguilliformes</taxon>
        <taxon>Anguillidae</taxon>
        <taxon>Anguilla</taxon>
    </lineage>
</organism>
<reference evidence="1" key="2">
    <citation type="journal article" date="2015" name="Fish Shellfish Immunol.">
        <title>Early steps in the European eel (Anguilla anguilla)-Vibrio vulnificus interaction in the gills: Role of the RtxA13 toxin.</title>
        <authorList>
            <person name="Callol A."/>
            <person name="Pajuelo D."/>
            <person name="Ebbesson L."/>
            <person name="Teles M."/>
            <person name="MacKenzie S."/>
            <person name="Amaro C."/>
        </authorList>
    </citation>
    <scope>NUCLEOTIDE SEQUENCE</scope>
</reference>
<proteinExistence type="predicted"/>
<evidence type="ECO:0000313" key="1">
    <source>
        <dbReference type="EMBL" id="JAH14460.1"/>
    </source>
</evidence>
<dbReference type="EMBL" id="GBXM01094117">
    <property type="protein sequence ID" value="JAH14460.1"/>
    <property type="molecule type" value="Transcribed_RNA"/>
</dbReference>
<name>A0A0E9QDQ5_ANGAN</name>